<gene>
    <name evidence="1" type="ORF">WN51_12868</name>
</gene>
<dbReference type="EMBL" id="KQ435763">
    <property type="protein sequence ID" value="KOX75418.1"/>
    <property type="molecule type" value="Genomic_DNA"/>
</dbReference>
<sequence length="352" mass="40670">MVYSWCFTYFLLIKHVLDHSQVTDNLLFYITDKQSLFGINSVKSVHVECFVNKSGDFCLKKDPKVGRWNICTPLFYYSNTALLLALIDSEMFNSQSKLRRRNNNFTCTLCTRKRVPESALKPIELSTRRINCRGHNPDCSINILTTWTQVTVSKTFFDGPDHKQTLSDPLRRKGIVRVRQCKIETSKTLKLKFKTLMRAQLTVIDYSLTPYFALVTRRTMLLDRTRANYRLIHIFIIPRSPAHSIPSFNDAKHTVHSRQRFPLYPSQNVVTNMSSHISSLTWDAGCTHFALCLRQNCVECSQCERINVGGEVCDFSCTSEPRFMTLRPSGHLRVQSVLHFEEEINRSTGTHK</sequence>
<reference evidence="1 2" key="1">
    <citation type="submission" date="2015-07" db="EMBL/GenBank/DDBJ databases">
        <title>The genome of Melipona quadrifasciata.</title>
        <authorList>
            <person name="Pan H."/>
            <person name="Kapheim K."/>
        </authorList>
    </citation>
    <scope>NUCLEOTIDE SEQUENCE [LARGE SCALE GENOMIC DNA]</scope>
    <source>
        <strain evidence="1">0111107301</strain>
        <tissue evidence="1">Whole body</tissue>
    </source>
</reference>
<evidence type="ECO:0000313" key="2">
    <source>
        <dbReference type="Proteomes" id="UP000053105"/>
    </source>
</evidence>
<name>A0A0N0BGW9_9HYME</name>
<organism evidence="1 2">
    <name type="scientific">Melipona quadrifasciata</name>
    <dbReference type="NCBI Taxonomy" id="166423"/>
    <lineage>
        <taxon>Eukaryota</taxon>
        <taxon>Metazoa</taxon>
        <taxon>Ecdysozoa</taxon>
        <taxon>Arthropoda</taxon>
        <taxon>Hexapoda</taxon>
        <taxon>Insecta</taxon>
        <taxon>Pterygota</taxon>
        <taxon>Neoptera</taxon>
        <taxon>Endopterygota</taxon>
        <taxon>Hymenoptera</taxon>
        <taxon>Apocrita</taxon>
        <taxon>Aculeata</taxon>
        <taxon>Apoidea</taxon>
        <taxon>Anthophila</taxon>
        <taxon>Apidae</taxon>
        <taxon>Melipona</taxon>
    </lineage>
</organism>
<protein>
    <submittedName>
        <fullName evidence="1">Uncharacterized protein</fullName>
    </submittedName>
</protein>
<dbReference type="Proteomes" id="UP000053105">
    <property type="component" value="Unassembled WGS sequence"/>
</dbReference>
<keyword evidence="2" id="KW-1185">Reference proteome</keyword>
<accession>A0A0N0BGW9</accession>
<proteinExistence type="predicted"/>
<evidence type="ECO:0000313" key="1">
    <source>
        <dbReference type="EMBL" id="KOX75418.1"/>
    </source>
</evidence>
<dbReference type="AlphaFoldDB" id="A0A0N0BGW9"/>